<proteinExistence type="predicted"/>
<protein>
    <submittedName>
        <fullName evidence="1">Uncharacterized protein</fullName>
    </submittedName>
</protein>
<keyword evidence="2" id="KW-1185">Reference proteome</keyword>
<reference evidence="1" key="1">
    <citation type="submission" date="2021-10" db="EMBL/GenBank/DDBJ databases">
        <title>Genome Sequence of The Candidatus Hydrogeosomobacter endosymbioticus, an Intracellular Bacterial Symbiont of the Anaerobic Ciliate GW7.</title>
        <authorList>
            <person name="Shiohama Y."/>
            <person name="Shinzato N."/>
        </authorList>
    </citation>
    <scope>NUCLEOTIDE SEQUENCE [LARGE SCALE GENOMIC DNA]</scope>
    <source>
        <strain evidence="1">200920</strain>
    </source>
</reference>
<organism evidence="1 2">
    <name type="scientific">Candidatus Hydrogenosomobacter endosymbioticus</name>
    <dbReference type="NCBI Taxonomy" id="2558174"/>
    <lineage>
        <taxon>Bacteria</taxon>
        <taxon>Pseudomonadati</taxon>
        <taxon>Pseudomonadota</taxon>
        <taxon>Alphaproteobacteria</taxon>
        <taxon>Holosporales</taxon>
        <taxon>Holosporaceae</taxon>
        <taxon>Candidatus Hydrogenosomobacter</taxon>
    </lineage>
</organism>
<dbReference type="EMBL" id="AP025225">
    <property type="protein sequence ID" value="BDB96482.1"/>
    <property type="molecule type" value="Genomic_DNA"/>
</dbReference>
<evidence type="ECO:0000313" key="2">
    <source>
        <dbReference type="Proteomes" id="UP001320209"/>
    </source>
</evidence>
<gene>
    <name evidence="1" type="ORF">HYD_6150</name>
</gene>
<sequence>MEKEQAASIDGLIQALREEGFDFEKDRIFSSYLGGIVSASGAKSLGCVFQIPVANIRDLERYDILNCMFLDLEAGKDIKNVYVLLSEKQKLSPRIVEHFLKMVRKDQEIKRIYIGEGPENIFSDRGSRLFLVGPYSFNKEFVPDKRIVEQYMKLYGI</sequence>
<evidence type="ECO:0000313" key="1">
    <source>
        <dbReference type="EMBL" id="BDB96482.1"/>
    </source>
</evidence>
<accession>A0ABM7V9K4</accession>
<name>A0ABM7V9K4_9PROT</name>
<dbReference type="Proteomes" id="UP001320209">
    <property type="component" value="Chromosome"/>
</dbReference>